<organism evidence="1 2">
    <name type="scientific">Pseudomonas antarctica</name>
    <dbReference type="NCBI Taxonomy" id="219572"/>
    <lineage>
        <taxon>Bacteria</taxon>
        <taxon>Pseudomonadati</taxon>
        <taxon>Pseudomonadota</taxon>
        <taxon>Gammaproteobacteria</taxon>
        <taxon>Pseudomonadales</taxon>
        <taxon>Pseudomonadaceae</taxon>
        <taxon>Pseudomonas</taxon>
    </lineage>
</organism>
<accession>A0A172YYG0</accession>
<dbReference type="KEGG" id="panr:A7J50_1386"/>
<name>A0A172YYG0_9PSED</name>
<evidence type="ECO:0000313" key="1">
    <source>
        <dbReference type="EMBL" id="ANF84819.1"/>
    </source>
</evidence>
<reference evidence="1 2" key="1">
    <citation type="submission" date="2016-05" db="EMBL/GenBank/DDBJ databases">
        <title>Complete genome sequence of Pseudomonas antarctica PAMC 27494.</title>
        <authorList>
            <person name="Lee J."/>
        </authorList>
    </citation>
    <scope>NUCLEOTIDE SEQUENCE [LARGE SCALE GENOMIC DNA]</scope>
    <source>
        <strain evidence="1 2">PAMC 27494</strain>
    </source>
</reference>
<dbReference type="EMBL" id="CP015600">
    <property type="protein sequence ID" value="ANF84819.1"/>
    <property type="molecule type" value="Genomic_DNA"/>
</dbReference>
<gene>
    <name evidence="1" type="ORF">A7J50_1386</name>
</gene>
<proteinExistence type="predicted"/>
<evidence type="ECO:0000313" key="2">
    <source>
        <dbReference type="Proteomes" id="UP000077829"/>
    </source>
</evidence>
<dbReference type="Proteomes" id="UP000077829">
    <property type="component" value="Chromosome"/>
</dbReference>
<protein>
    <submittedName>
        <fullName evidence="1">Uncharacterized protein</fullName>
    </submittedName>
</protein>
<sequence>MHPGQTIFPYVLITNDPAVIAKAADISVNGVAEARGIVTFMTTLGFEDTMSALNADGGEVGLIQAYDSQFKGAAGDIVRLFTGLTRATPPA</sequence>
<dbReference type="AlphaFoldDB" id="A0A172YYG0"/>
<dbReference type="PATRIC" id="fig|219572.3.peg.1413"/>
<dbReference type="RefSeq" id="WP_064451135.1">
    <property type="nucleotide sequence ID" value="NZ_CP015600.1"/>
</dbReference>